<accession>A0A3G8WJ34</accession>
<dbReference type="InterPro" id="IPR050256">
    <property type="entry name" value="Glycosyltransferase_2"/>
</dbReference>
<keyword evidence="2" id="KW-0328">Glycosyltransferase</keyword>
<dbReference type="AlphaFoldDB" id="A0A3G8WJ34"/>
<evidence type="ECO:0000256" key="1">
    <source>
        <dbReference type="ARBA" id="ARBA00004141"/>
    </source>
</evidence>
<proteinExistence type="predicted"/>
<dbReference type="GO" id="GO:0016757">
    <property type="term" value="F:glycosyltransferase activity"/>
    <property type="evidence" value="ECO:0007669"/>
    <property type="project" value="UniProtKB-KW"/>
</dbReference>
<keyword evidence="5 7" id="KW-1133">Transmembrane helix</keyword>
<dbReference type="Gene3D" id="3.90.550.10">
    <property type="entry name" value="Spore Coat Polysaccharide Biosynthesis Protein SpsA, Chain A"/>
    <property type="match status" value="1"/>
</dbReference>
<dbReference type="EMBL" id="CP034171">
    <property type="protein sequence ID" value="AZI21202.1"/>
    <property type="molecule type" value="Genomic_DNA"/>
</dbReference>
<feature type="transmembrane region" description="Helical" evidence="7">
    <location>
        <begin position="273"/>
        <end position="298"/>
    </location>
</feature>
<dbReference type="PANTHER" id="PTHR48090">
    <property type="entry name" value="UNDECAPRENYL-PHOSPHATE 4-DEOXY-4-FORMAMIDO-L-ARABINOSE TRANSFERASE-RELATED"/>
    <property type="match status" value="1"/>
</dbReference>
<feature type="transmembrane region" description="Helical" evidence="7">
    <location>
        <begin position="240"/>
        <end position="261"/>
    </location>
</feature>
<dbReference type="InterPro" id="IPR001173">
    <property type="entry name" value="Glyco_trans_2-like"/>
</dbReference>
<evidence type="ECO:0000256" key="6">
    <source>
        <dbReference type="ARBA" id="ARBA00023136"/>
    </source>
</evidence>
<dbReference type="CDD" id="cd04187">
    <property type="entry name" value="DPM1_like_bac"/>
    <property type="match status" value="1"/>
</dbReference>
<sequence length="321" mass="37236">MFMKKIYLIISAYNEEDNIPLLIEDLKKNISSHELNIEYVFVNDGSRDRTLEVLLEQQKEFQEITIVNQNKNFGHEIAMTAGLNYVVSCNDNSDCKYAVIFMDADLQHPPKIAAEMIELWQSGKNLILTQRTDNDDKGMRYKILGNAYYWLLNFLSDVKIPKNMPDFRLLDKKYVLWINQLNESDRMFRGMLSLVGLKEAHIIPFVAPQRNAGKSKYNFWKLYKLAIDSMIQFSVKPLRLATVFGFLGILASIGFLAYSIYNSWVNNEPKTGFLTLLSIMIFLSSLTILFLGIIGEYIGRIHLEVKNRPLYFNEVIKNENR</sequence>
<dbReference type="GO" id="GO:0005886">
    <property type="term" value="C:plasma membrane"/>
    <property type="evidence" value="ECO:0007669"/>
    <property type="project" value="TreeGrafter"/>
</dbReference>
<keyword evidence="4 7" id="KW-0812">Transmembrane</keyword>
<evidence type="ECO:0000313" key="9">
    <source>
        <dbReference type="EMBL" id="AZI21202.1"/>
    </source>
</evidence>
<comment type="subcellular location">
    <subcellularLocation>
        <location evidence="1">Membrane</location>
        <topology evidence="1">Multi-pass membrane protein</topology>
    </subcellularLocation>
</comment>
<keyword evidence="6 7" id="KW-0472">Membrane</keyword>
<evidence type="ECO:0000256" key="5">
    <source>
        <dbReference type="ARBA" id="ARBA00022989"/>
    </source>
</evidence>
<organism evidence="9 10">
    <name type="scientific">Chryseobacterium taklimakanense</name>
    <dbReference type="NCBI Taxonomy" id="536441"/>
    <lineage>
        <taxon>Bacteria</taxon>
        <taxon>Pseudomonadati</taxon>
        <taxon>Bacteroidota</taxon>
        <taxon>Flavobacteriia</taxon>
        <taxon>Flavobacteriales</taxon>
        <taxon>Weeksellaceae</taxon>
        <taxon>Chryseobacterium group</taxon>
        <taxon>Chryseobacterium</taxon>
    </lineage>
</organism>
<evidence type="ECO:0000256" key="3">
    <source>
        <dbReference type="ARBA" id="ARBA00022679"/>
    </source>
</evidence>
<dbReference type="InterPro" id="IPR029044">
    <property type="entry name" value="Nucleotide-diphossugar_trans"/>
</dbReference>
<keyword evidence="3 9" id="KW-0808">Transferase</keyword>
<evidence type="ECO:0000256" key="4">
    <source>
        <dbReference type="ARBA" id="ARBA00022692"/>
    </source>
</evidence>
<name>A0A3G8WJ34_9FLAO</name>
<feature type="domain" description="Glycosyltransferase 2-like" evidence="8">
    <location>
        <begin position="8"/>
        <end position="167"/>
    </location>
</feature>
<dbReference type="Proteomes" id="UP000282297">
    <property type="component" value="Chromosome"/>
</dbReference>
<gene>
    <name evidence="9" type="ORF">EIH08_11305</name>
</gene>
<evidence type="ECO:0000259" key="8">
    <source>
        <dbReference type="Pfam" id="PF00535"/>
    </source>
</evidence>
<evidence type="ECO:0000256" key="2">
    <source>
        <dbReference type="ARBA" id="ARBA00022676"/>
    </source>
</evidence>
<evidence type="ECO:0000256" key="7">
    <source>
        <dbReference type="SAM" id="Phobius"/>
    </source>
</evidence>
<protein>
    <submittedName>
        <fullName evidence="9">Glycosyltransferase</fullName>
    </submittedName>
</protein>
<dbReference type="SUPFAM" id="SSF53448">
    <property type="entry name" value="Nucleotide-diphospho-sugar transferases"/>
    <property type="match status" value="1"/>
</dbReference>
<evidence type="ECO:0000313" key="10">
    <source>
        <dbReference type="Proteomes" id="UP000282297"/>
    </source>
</evidence>
<reference evidence="10" key="1">
    <citation type="submission" date="2018-11" db="EMBL/GenBank/DDBJ databases">
        <title>Proposal to divide the Flavobacteriaceae and reorganize its genera based on Amino Acid Identity values calculated from whole genome sequences.</title>
        <authorList>
            <person name="Nicholson A.C."/>
            <person name="Gulvik C.A."/>
            <person name="Whitney A.M."/>
            <person name="Humrighouse B.W."/>
            <person name="Bell M."/>
            <person name="Holmes B."/>
            <person name="Steigerwalt A.B."/>
            <person name="Villarma A."/>
            <person name="Sheth M."/>
            <person name="Batra D."/>
            <person name="Pryor J."/>
            <person name="Bernardet J.-F."/>
            <person name="Hugo C."/>
            <person name="Kampfer P."/>
            <person name="Newman J.D."/>
            <person name="McQuiston J.R."/>
        </authorList>
    </citation>
    <scope>NUCLEOTIDE SEQUENCE [LARGE SCALE GENOMIC DNA]</scope>
    <source>
        <strain evidence="10">H4753</strain>
    </source>
</reference>
<dbReference type="Pfam" id="PF00535">
    <property type="entry name" value="Glycos_transf_2"/>
    <property type="match status" value="1"/>
</dbReference>
<dbReference type="PANTHER" id="PTHR48090:SF1">
    <property type="entry name" value="PROPHAGE BACTOPRENOL GLUCOSYL TRANSFERASE HOMOLOG"/>
    <property type="match status" value="1"/>
</dbReference>